<evidence type="ECO:0000256" key="4">
    <source>
        <dbReference type="ARBA" id="ARBA00023172"/>
    </source>
</evidence>
<feature type="domain" description="Helix-hairpin-helix DNA-binding motif class 1" evidence="6">
    <location>
        <begin position="13"/>
        <end position="32"/>
    </location>
</feature>
<dbReference type="InterPro" id="IPR000085">
    <property type="entry name" value="RuvA"/>
</dbReference>
<comment type="caution">
    <text evidence="7">The sequence shown here is derived from an EMBL/GenBank/DDBJ whole genome shotgun (WGS) entry which is preliminary data.</text>
</comment>
<keyword evidence="5" id="KW-0234">DNA repair</keyword>
<accession>A0ABR4XP84</accession>
<protein>
    <recommendedName>
        <fullName evidence="6">Helix-hairpin-helix DNA-binding motif class 1 domain-containing protein</fullName>
    </recommendedName>
</protein>
<evidence type="ECO:0000259" key="6">
    <source>
        <dbReference type="SMART" id="SM00278"/>
    </source>
</evidence>
<dbReference type="Proteomes" id="UP000030023">
    <property type="component" value="Unassembled WGS sequence"/>
</dbReference>
<dbReference type="InterPro" id="IPR010994">
    <property type="entry name" value="RuvA_2-like"/>
</dbReference>
<keyword evidence="1" id="KW-0963">Cytoplasm</keyword>
<evidence type="ECO:0000256" key="2">
    <source>
        <dbReference type="ARBA" id="ARBA00022763"/>
    </source>
</evidence>
<evidence type="ECO:0000313" key="8">
    <source>
        <dbReference type="Proteomes" id="UP000030023"/>
    </source>
</evidence>
<gene>
    <name evidence="7" type="ORF">Q757_08375</name>
</gene>
<dbReference type="InterPro" id="IPR003583">
    <property type="entry name" value="Hlx-hairpin-Hlx_DNA-bd_motif"/>
</dbReference>
<evidence type="ECO:0000256" key="5">
    <source>
        <dbReference type="ARBA" id="ARBA00023204"/>
    </source>
</evidence>
<organism evidence="7 8">
    <name type="scientific">Oenococcus alcoholitolerans</name>
    <dbReference type="NCBI Taxonomy" id="931074"/>
    <lineage>
        <taxon>Bacteria</taxon>
        <taxon>Bacillati</taxon>
        <taxon>Bacillota</taxon>
        <taxon>Bacilli</taxon>
        <taxon>Lactobacillales</taxon>
        <taxon>Lactobacillaceae</taxon>
        <taxon>Oenococcus</taxon>
    </lineage>
</organism>
<keyword evidence="8" id="KW-1185">Reference proteome</keyword>
<keyword evidence="3" id="KW-0238">DNA-binding</keyword>
<keyword evidence="4" id="KW-0233">DNA recombination</keyword>
<dbReference type="SMART" id="SM00278">
    <property type="entry name" value="HhH1"/>
    <property type="match status" value="2"/>
</dbReference>
<sequence length="94" mass="10226">MVLKNQRQRDLFVKLLDVSGIGPKSALAILASGDQTGLVSAVEQGQSKYLTKFPGIGNKTAQQIVLDLKGKLADFQSDVEKRLPIGDTDQLRML</sequence>
<dbReference type="Gene3D" id="1.10.150.20">
    <property type="entry name" value="5' to 3' exonuclease, C-terminal subdomain"/>
    <property type="match status" value="1"/>
</dbReference>
<dbReference type="NCBIfam" id="TIGR00084">
    <property type="entry name" value="ruvA"/>
    <property type="match status" value="1"/>
</dbReference>
<keyword evidence="2" id="KW-0227">DNA damage</keyword>
<proteinExistence type="predicted"/>
<reference evidence="7 8" key="1">
    <citation type="journal article" date="2014" name="Antonie Van Leeuwenhoek">
        <title>Oenococcus alcoholitolerans sp. nov., a lactic acid bacteria isolated from cachaca and ethanol fermentation processes.</title>
        <authorList>
            <person name="Badotti F."/>
            <person name="Moreira A.P."/>
            <person name="Tonon L.A."/>
            <person name="de Lucena B.T."/>
            <person name="Gomes Fde C."/>
            <person name="Kruger R."/>
            <person name="Thompson C.C."/>
            <person name="de Morais M.A.Jr."/>
            <person name="Rosa C.A."/>
            <person name="Thompson F.L."/>
        </authorList>
    </citation>
    <scope>NUCLEOTIDE SEQUENCE [LARGE SCALE GENOMIC DNA]</scope>
    <source>
        <strain evidence="7 8">UFRJ-M7.2.18</strain>
    </source>
</reference>
<evidence type="ECO:0000256" key="1">
    <source>
        <dbReference type="ARBA" id="ARBA00022490"/>
    </source>
</evidence>
<dbReference type="EMBL" id="AXCV01000466">
    <property type="protein sequence ID" value="KGO25033.1"/>
    <property type="molecule type" value="Genomic_DNA"/>
</dbReference>
<evidence type="ECO:0000256" key="3">
    <source>
        <dbReference type="ARBA" id="ARBA00023125"/>
    </source>
</evidence>
<dbReference type="Pfam" id="PF14520">
    <property type="entry name" value="HHH_5"/>
    <property type="match status" value="1"/>
</dbReference>
<name>A0ABR4XP84_9LACO</name>
<feature type="domain" description="Helix-hairpin-helix DNA-binding motif class 1" evidence="6">
    <location>
        <begin position="48"/>
        <end position="67"/>
    </location>
</feature>
<evidence type="ECO:0000313" key="7">
    <source>
        <dbReference type="EMBL" id="KGO25033.1"/>
    </source>
</evidence>
<dbReference type="SUPFAM" id="SSF47781">
    <property type="entry name" value="RuvA domain 2-like"/>
    <property type="match status" value="1"/>
</dbReference>